<evidence type="ECO:0000313" key="4">
    <source>
        <dbReference type="EMBL" id="PIU68533.1"/>
    </source>
</evidence>
<feature type="binding site" evidence="2">
    <location>
        <begin position="291"/>
        <end position="298"/>
    </location>
    <ligand>
        <name>ATP</name>
        <dbReference type="ChEBI" id="CHEBI:30616"/>
    </ligand>
</feature>
<dbReference type="InterPro" id="IPR003812">
    <property type="entry name" value="Fido"/>
</dbReference>
<evidence type="ECO:0000259" key="3">
    <source>
        <dbReference type="PROSITE" id="PS51459"/>
    </source>
</evidence>
<dbReference type="EMBL" id="PEWD01000068">
    <property type="protein sequence ID" value="PIU68533.1"/>
    <property type="molecule type" value="Genomic_DNA"/>
</dbReference>
<proteinExistence type="predicted"/>
<dbReference type="InterPro" id="IPR036390">
    <property type="entry name" value="WH_DNA-bd_sf"/>
</dbReference>
<dbReference type="SUPFAM" id="SSF46785">
    <property type="entry name" value="Winged helix' DNA-binding domain"/>
    <property type="match status" value="1"/>
</dbReference>
<dbReference type="GO" id="GO:0005524">
    <property type="term" value="F:ATP binding"/>
    <property type="evidence" value="ECO:0007669"/>
    <property type="project" value="UniProtKB-KW"/>
</dbReference>
<protein>
    <recommendedName>
        <fullName evidence="3">Fido domain-containing protein</fullName>
    </recommendedName>
</protein>
<dbReference type="InterPro" id="IPR036597">
    <property type="entry name" value="Fido-like_dom_sf"/>
</dbReference>
<dbReference type="Proteomes" id="UP000229916">
    <property type="component" value="Unassembled WGS sequence"/>
</dbReference>
<accession>A0A2M7AMD2</accession>
<evidence type="ECO:0000256" key="2">
    <source>
        <dbReference type="PIRSR" id="PIRSR640198-2"/>
    </source>
</evidence>
<name>A0A2M7AMD2_UNCKA</name>
<sequence length="457" mass="53779">MTDMTSKNLTLPYFKLDKPDLKRVDRGKIFGKTENIAELAQFLQRRNEPQYLYWDEVKHKETPHGFTSEEAWFFIKQFRTIVSRDTPIKSEKGDYFKWIRLSYVDEFLHKIDVSSGGQVFTSMDVLSDSNKQKFISRGILEEAIASSQLEGAHTTRQAAKKMIVEKREPRNKDEQMILNNYNTIFKIDEVYKNQPLSKELLFELHRMLTEKTIKREEQGRLRKNSDGIVVQDQIGSQEYITHIPPAEKFVKEEIEKLIDYANDADDNKFLHPIIKAIFLHFWFGYLHPFTDGNGRLARSLFYWYLLRKNYWTFMYLPISLTIKKAPIQYAMAYIYSEQDAYDATYFFDFHIRKIMQALNDFNEYVVRKISENKEIDKIISTNLYLTDRQKHLLHYLASDSNTHTTVTSHAILSSISRQTAAKDIKELEKVGLVLGEREGKYIKYRATKKLLEALSGN</sequence>
<keyword evidence="2" id="KW-0067">ATP-binding</keyword>
<feature type="domain" description="Fido" evidence="3">
    <location>
        <begin position="196"/>
        <end position="352"/>
    </location>
</feature>
<gene>
    <name evidence="4" type="ORF">COS81_03555</name>
</gene>
<keyword evidence="2" id="KW-0547">Nucleotide-binding</keyword>
<dbReference type="Gene3D" id="1.10.3290.10">
    <property type="entry name" value="Fido-like domain"/>
    <property type="match status" value="1"/>
</dbReference>
<evidence type="ECO:0000313" key="5">
    <source>
        <dbReference type="Proteomes" id="UP000229916"/>
    </source>
</evidence>
<dbReference type="PROSITE" id="PS51459">
    <property type="entry name" value="FIDO"/>
    <property type="match status" value="1"/>
</dbReference>
<evidence type="ECO:0000256" key="1">
    <source>
        <dbReference type="PIRSR" id="PIRSR640198-1"/>
    </source>
</evidence>
<dbReference type="InterPro" id="IPR040198">
    <property type="entry name" value="Fido_containing"/>
</dbReference>
<dbReference type="PANTHER" id="PTHR13504">
    <property type="entry name" value="FIDO DOMAIN-CONTAINING PROTEIN DDB_G0283145"/>
    <property type="match status" value="1"/>
</dbReference>
<comment type="caution">
    <text evidence="4">The sequence shown here is derived from an EMBL/GenBank/DDBJ whole genome shotgun (WGS) entry which is preliminary data.</text>
</comment>
<dbReference type="AlphaFoldDB" id="A0A2M7AMD2"/>
<reference evidence="5" key="1">
    <citation type="submission" date="2017-09" db="EMBL/GenBank/DDBJ databases">
        <title>Depth-based differentiation of microbial function through sediment-hosted aquifers and enrichment of novel symbionts in the deep terrestrial subsurface.</title>
        <authorList>
            <person name="Probst A.J."/>
            <person name="Ladd B."/>
            <person name="Jarett J.K."/>
            <person name="Geller-Mcgrath D.E."/>
            <person name="Sieber C.M.K."/>
            <person name="Emerson J.B."/>
            <person name="Anantharaman K."/>
            <person name="Thomas B.C."/>
            <person name="Malmstrom R."/>
            <person name="Stieglmeier M."/>
            <person name="Klingl A."/>
            <person name="Woyke T."/>
            <person name="Ryan C.M."/>
            <person name="Banfield J.F."/>
        </authorList>
    </citation>
    <scope>NUCLEOTIDE SEQUENCE [LARGE SCALE GENOMIC DNA]</scope>
</reference>
<dbReference type="SUPFAM" id="SSF140931">
    <property type="entry name" value="Fic-like"/>
    <property type="match status" value="1"/>
</dbReference>
<dbReference type="Gene3D" id="1.10.10.10">
    <property type="entry name" value="Winged helix-like DNA-binding domain superfamily/Winged helix DNA-binding domain"/>
    <property type="match status" value="1"/>
</dbReference>
<dbReference type="Pfam" id="PF02661">
    <property type="entry name" value="Fic"/>
    <property type="match status" value="1"/>
</dbReference>
<feature type="active site" evidence="1">
    <location>
        <position position="287"/>
    </location>
</feature>
<dbReference type="PANTHER" id="PTHR13504:SF38">
    <property type="entry name" value="FIDO DOMAIN-CONTAINING PROTEIN"/>
    <property type="match status" value="1"/>
</dbReference>
<organism evidence="4 5">
    <name type="scientific">candidate division WWE3 bacterium CG06_land_8_20_14_3_00_42_16</name>
    <dbReference type="NCBI Taxonomy" id="1975083"/>
    <lineage>
        <taxon>Bacteria</taxon>
        <taxon>Katanobacteria</taxon>
    </lineage>
</organism>
<dbReference type="InterPro" id="IPR036388">
    <property type="entry name" value="WH-like_DNA-bd_sf"/>
</dbReference>